<keyword evidence="2" id="KW-0819">tRNA processing</keyword>
<dbReference type="InterPro" id="IPR001406">
    <property type="entry name" value="PsdUridine_synth_TruA"/>
</dbReference>
<comment type="caution">
    <text evidence="5">The sequence shown here is derived from an EMBL/GenBank/DDBJ whole genome shotgun (WGS) entry which is preliminary data.</text>
</comment>
<dbReference type="OMA" id="DCKFPEM"/>
<dbReference type="CDD" id="cd02569">
    <property type="entry name" value="PseudoU_synth_ScPus3"/>
    <property type="match status" value="1"/>
</dbReference>
<dbReference type="EMBL" id="BDEQ01000001">
    <property type="protein sequence ID" value="GAT91412.1"/>
    <property type="molecule type" value="Genomic_DNA"/>
</dbReference>
<evidence type="ECO:0000256" key="2">
    <source>
        <dbReference type="ARBA" id="ARBA00022694"/>
    </source>
</evidence>
<dbReference type="GO" id="GO:0005634">
    <property type="term" value="C:nucleus"/>
    <property type="evidence" value="ECO:0007669"/>
    <property type="project" value="TreeGrafter"/>
</dbReference>
<dbReference type="GO" id="GO:0031119">
    <property type="term" value="P:tRNA pseudouridine synthesis"/>
    <property type="evidence" value="ECO:0007669"/>
    <property type="project" value="TreeGrafter"/>
</dbReference>
<gene>
    <name evidence="5" type="ORF">CL6EHI_151650</name>
</gene>
<dbReference type="SUPFAM" id="SSF55120">
    <property type="entry name" value="Pseudouridine synthase"/>
    <property type="match status" value="1"/>
</dbReference>
<dbReference type="InterPro" id="IPR020095">
    <property type="entry name" value="PsdUridine_synth_TruA_C"/>
</dbReference>
<dbReference type="PANTHER" id="PTHR11142">
    <property type="entry name" value="PSEUDOURIDYLATE SYNTHASE"/>
    <property type="match status" value="1"/>
</dbReference>
<dbReference type="VEuPathDB" id="AmoebaDB:EHI5A_000410"/>
<dbReference type="VEuPathDB" id="AmoebaDB:KM1_000770"/>
<dbReference type="PANTHER" id="PTHR11142:SF5">
    <property type="entry name" value="TRNA PSEUDOURIDINE(38_39) SYNTHASE"/>
    <property type="match status" value="1"/>
</dbReference>
<dbReference type="AlphaFoldDB" id="A0A5K1U1G7"/>
<dbReference type="Proteomes" id="UP000078387">
    <property type="component" value="Unassembled WGS sequence"/>
</dbReference>
<dbReference type="FunFam" id="3.30.70.660:FF:000023">
    <property type="entry name" value="tRNA pseudouridine synthase"/>
    <property type="match status" value="1"/>
</dbReference>
<dbReference type="GO" id="GO:0005737">
    <property type="term" value="C:cytoplasm"/>
    <property type="evidence" value="ECO:0007669"/>
    <property type="project" value="TreeGrafter"/>
</dbReference>
<dbReference type="Gene3D" id="3.30.70.660">
    <property type="entry name" value="Pseudouridine synthase I, catalytic domain, C-terminal subdomain"/>
    <property type="match status" value="1"/>
</dbReference>
<dbReference type="Pfam" id="PF01416">
    <property type="entry name" value="PseudoU_synth_1"/>
    <property type="match status" value="1"/>
</dbReference>
<dbReference type="VEuPathDB" id="AmoebaDB:EHI_151650"/>
<feature type="domain" description="Pseudouridine synthase I TruA alpha/beta" evidence="4">
    <location>
        <begin position="189"/>
        <end position="292"/>
    </location>
</feature>
<dbReference type="Gene3D" id="3.30.70.580">
    <property type="entry name" value="Pseudouridine synthase I, catalytic domain, N-terminal subdomain"/>
    <property type="match status" value="1"/>
</dbReference>
<comment type="similarity">
    <text evidence="1">Belongs to the tRNA pseudouridine synthase TruA family.</text>
</comment>
<keyword evidence="3" id="KW-0413">Isomerase</keyword>
<dbReference type="VEuPathDB" id="AmoebaDB:EHI7A_000411"/>
<name>A0A5K1U1G7_ENTHI</name>
<evidence type="ECO:0000313" key="5">
    <source>
        <dbReference type="EMBL" id="GAT91412.1"/>
    </source>
</evidence>
<dbReference type="GO" id="GO:0003723">
    <property type="term" value="F:RNA binding"/>
    <property type="evidence" value="ECO:0007669"/>
    <property type="project" value="InterPro"/>
</dbReference>
<dbReference type="HAMAP" id="MF_00171">
    <property type="entry name" value="TruA"/>
    <property type="match status" value="1"/>
</dbReference>
<evidence type="ECO:0000259" key="4">
    <source>
        <dbReference type="Pfam" id="PF01416"/>
    </source>
</evidence>
<dbReference type="GO" id="GO:0009982">
    <property type="term" value="F:pseudouridine synthase activity"/>
    <property type="evidence" value="ECO:0007669"/>
    <property type="project" value="InterPro"/>
</dbReference>
<dbReference type="VEuPathDB" id="AmoebaDB:EHI8A_000180"/>
<reference evidence="5 6" key="1">
    <citation type="submission" date="2016-05" db="EMBL/GenBank/DDBJ databases">
        <title>First whole genome sequencing of Entamoeba histolytica HM1:IMSS-clone-6.</title>
        <authorList>
            <person name="Mukherjee Avik.K."/>
            <person name="Izumyama S."/>
            <person name="Nakada-Tsukui K."/>
            <person name="Nozaki T."/>
        </authorList>
    </citation>
    <scope>NUCLEOTIDE SEQUENCE [LARGE SCALE GENOMIC DNA]</scope>
    <source>
        <strain evidence="5 6">HM1:IMSS clone 6</strain>
    </source>
</reference>
<dbReference type="InterPro" id="IPR020103">
    <property type="entry name" value="PsdUridine_synth_cat_dom_sf"/>
</dbReference>
<accession>A0A5K1U1G7</accession>
<proteinExistence type="inferred from homology"/>
<dbReference type="InterPro" id="IPR041707">
    <property type="entry name" value="Pus3-like"/>
</dbReference>
<sequence length="366" mass="42283">MTCNNQQVNLEHDTNLTQPIQLKKKKEFSFNNYKTRHIAIRLTYIGIDYNGIQCTLLNDVTDATFDSVINDGTIEYQLFKALFKTRLIQNTKDCKYNRCGRTDKGVSAFGQVVDLWVRSNLKDETILYTKREGELDYCRMLNGLLPTDIRCLGWCGVPDDFNSRFSCQSRTYHYYFDPSSYDVPKMKEAAQLFLGEHDFTNFCKKDPAVSHCVRRVNSFEVEETDGLSRFVVCGTAFVWHQVRYMVGALFAIGQGANPESIKQLLDVEHYTKPNYFKYAPAYPLVLYECKYDGVEFLCDNSNVKLLGDIVEAWKEIEIKGMMRKSLMKLAMEQKMSDGKLTVGEKMKLVEKKKIELKPKKLDSNNK</sequence>
<dbReference type="NCBIfam" id="TIGR00071">
    <property type="entry name" value="hisT_truA"/>
    <property type="match status" value="1"/>
</dbReference>
<evidence type="ECO:0000313" key="6">
    <source>
        <dbReference type="Proteomes" id="UP000078387"/>
    </source>
</evidence>
<organism evidence="5 6">
    <name type="scientific">Entamoeba histolytica</name>
    <dbReference type="NCBI Taxonomy" id="5759"/>
    <lineage>
        <taxon>Eukaryota</taxon>
        <taxon>Amoebozoa</taxon>
        <taxon>Evosea</taxon>
        <taxon>Archamoebae</taxon>
        <taxon>Mastigamoebida</taxon>
        <taxon>Entamoebidae</taxon>
        <taxon>Entamoeba</taxon>
    </lineage>
</organism>
<dbReference type="GO" id="GO:1990481">
    <property type="term" value="P:mRNA pseudouridine synthesis"/>
    <property type="evidence" value="ECO:0007669"/>
    <property type="project" value="TreeGrafter"/>
</dbReference>
<evidence type="ECO:0000256" key="3">
    <source>
        <dbReference type="ARBA" id="ARBA00023235"/>
    </source>
</evidence>
<evidence type="ECO:0000256" key="1">
    <source>
        <dbReference type="ARBA" id="ARBA00009375"/>
    </source>
</evidence>
<protein>
    <submittedName>
        <fullName evidence="5">Pseudouridine synthase putative</fullName>
    </submittedName>
</protein>
<dbReference type="FunFam" id="3.30.70.580:FF:000034">
    <property type="entry name" value="tRNA pseudouridine synthase"/>
    <property type="match status" value="1"/>
</dbReference>
<dbReference type="InterPro" id="IPR020094">
    <property type="entry name" value="TruA/RsuA/RluB/E/F_N"/>
</dbReference>
<dbReference type="InterPro" id="IPR020097">
    <property type="entry name" value="PsdUridine_synth_TruA_a/b_dom"/>
</dbReference>